<accession>A0ACC2HPA5</accession>
<reference evidence="1" key="1">
    <citation type="submission" date="2022-11" db="EMBL/GenBank/DDBJ databases">
        <title>Genome Sequence of Boeremia exigua.</title>
        <authorList>
            <person name="Buettner E."/>
        </authorList>
    </citation>
    <scope>NUCLEOTIDE SEQUENCE</scope>
    <source>
        <strain evidence="1">CU02</strain>
    </source>
</reference>
<proteinExistence type="predicted"/>
<protein>
    <submittedName>
        <fullName evidence="1">Uncharacterized protein</fullName>
    </submittedName>
</protein>
<sequence>MRDGFHAAGWTAHKDAHRHLACEVDRGQIAVGLEYAERVRVFRQLVLEILYILLHDRLDDGVGRRGHGPLVLLDLRQNIGRRDDLDVWAEFVDEYIAYLLLVGLITERIQQRDRDCLRFLPFQILQAFAEVCLVQLKKNIPVDLNALFGLDGALQRHERLGLGVVDPCSEAAWDLAPAHHQDVLVPFGDDKAGLCALALQHCVCACRGAMVDVVELAVPAVLVFQDAAHLIYALLHANGLIGRVCGHFGAYRLAVRGDNAYISEGADSASV</sequence>
<name>A0ACC2HPA5_9PLEO</name>
<evidence type="ECO:0000313" key="1">
    <source>
        <dbReference type="EMBL" id="KAJ8104801.1"/>
    </source>
</evidence>
<organism evidence="1 2">
    <name type="scientific">Boeremia exigua</name>
    <dbReference type="NCBI Taxonomy" id="749465"/>
    <lineage>
        <taxon>Eukaryota</taxon>
        <taxon>Fungi</taxon>
        <taxon>Dikarya</taxon>
        <taxon>Ascomycota</taxon>
        <taxon>Pezizomycotina</taxon>
        <taxon>Dothideomycetes</taxon>
        <taxon>Pleosporomycetidae</taxon>
        <taxon>Pleosporales</taxon>
        <taxon>Pleosporineae</taxon>
        <taxon>Didymellaceae</taxon>
        <taxon>Boeremia</taxon>
    </lineage>
</organism>
<comment type="caution">
    <text evidence="1">The sequence shown here is derived from an EMBL/GenBank/DDBJ whole genome shotgun (WGS) entry which is preliminary data.</text>
</comment>
<dbReference type="Proteomes" id="UP001153331">
    <property type="component" value="Unassembled WGS sequence"/>
</dbReference>
<dbReference type="EMBL" id="JAPHNI010001802">
    <property type="protein sequence ID" value="KAJ8104801.1"/>
    <property type="molecule type" value="Genomic_DNA"/>
</dbReference>
<gene>
    <name evidence="1" type="ORF">OPT61_g10559</name>
</gene>
<evidence type="ECO:0000313" key="2">
    <source>
        <dbReference type="Proteomes" id="UP001153331"/>
    </source>
</evidence>
<keyword evidence="2" id="KW-1185">Reference proteome</keyword>